<dbReference type="PROSITE" id="PS50294">
    <property type="entry name" value="WD_REPEATS_REGION"/>
    <property type="match status" value="2"/>
</dbReference>
<feature type="repeat" description="WD" evidence="4">
    <location>
        <begin position="288"/>
        <end position="330"/>
    </location>
</feature>
<dbReference type="SMART" id="SM00320">
    <property type="entry name" value="WD40"/>
    <property type="match status" value="5"/>
</dbReference>
<dbReference type="PANTHER" id="PTHR14091">
    <property type="entry name" value="PERIODIC TRYPTOPHAN PROTEIN 1"/>
    <property type="match status" value="1"/>
</dbReference>
<sequence>MAISCLETLIRLCTANILFLFSLFILSPVNLGIELFGSGIENLYYPSNDMDPYLKDDDEDSEEQEALIIKPDDTVIVCAQNKKGVNSLEVWILEVVDGKFNMYPHHYIIIPSLPLCTAWLDCPIKGGDRGNFIAVGSMQEPTIEIWDLDIDGRHPDAVLGLAWNKEYRNVLASASANGLVKIWDVSTGTCSITMDHHAAEVQAVAWNPAEPQVLISGSFDHSVVLMDGRNPSHSGLYWSVPADVESLAWDPHNEHSFAASLKNGTVVCFDVRTASSDASADQKPSFTLHAHDKPVSSISYNPAVPNLLATGSTDETVKVWDLSNNQPSYVASRDQSAGHGAILCVSFSADHPSLLAIGGSKGKLQLWDMSSDAAIAKKFDKHLKQRGPLEP</sequence>
<dbReference type="InterPro" id="IPR044285">
    <property type="entry name" value="PWP1"/>
</dbReference>
<dbReference type="PRINTS" id="PR00320">
    <property type="entry name" value="GPROTEINBRPT"/>
</dbReference>
<evidence type="ECO:0000256" key="1">
    <source>
        <dbReference type="ARBA" id="ARBA00022553"/>
    </source>
</evidence>
<protein>
    <recommendedName>
        <fullName evidence="6">Anaphase-promoting complex subunit 4-like WD40 domain-containing protein</fullName>
    </recommendedName>
</protein>
<gene>
    <name evidence="7" type="ORF">CCAM_LOCUS15349</name>
</gene>
<dbReference type="InterPro" id="IPR019775">
    <property type="entry name" value="WD40_repeat_CS"/>
</dbReference>
<keyword evidence="5" id="KW-1133">Transmembrane helix</keyword>
<feature type="repeat" description="WD" evidence="4">
    <location>
        <begin position="335"/>
        <end position="377"/>
    </location>
</feature>
<feature type="transmembrane region" description="Helical" evidence="5">
    <location>
        <begin position="12"/>
        <end position="33"/>
    </location>
</feature>
<dbReference type="AlphaFoldDB" id="A0A484LB95"/>
<keyword evidence="5" id="KW-0812">Transmembrane</keyword>
<dbReference type="OrthoDB" id="270624at2759"/>
<keyword evidence="1" id="KW-0597">Phosphoprotein</keyword>
<dbReference type="Gene3D" id="2.130.10.10">
    <property type="entry name" value="YVTN repeat-like/Quinoprotein amine dehydrogenase"/>
    <property type="match status" value="2"/>
</dbReference>
<feature type="domain" description="Anaphase-promoting complex subunit 4-like WD40" evidence="6">
    <location>
        <begin position="145"/>
        <end position="207"/>
    </location>
</feature>
<evidence type="ECO:0000259" key="6">
    <source>
        <dbReference type="Pfam" id="PF12894"/>
    </source>
</evidence>
<dbReference type="InterPro" id="IPR024977">
    <property type="entry name" value="Apc4-like_WD40_dom"/>
</dbReference>
<dbReference type="SUPFAM" id="SSF50978">
    <property type="entry name" value="WD40 repeat-like"/>
    <property type="match status" value="1"/>
</dbReference>
<organism evidence="7 8">
    <name type="scientific">Cuscuta campestris</name>
    <dbReference type="NCBI Taxonomy" id="132261"/>
    <lineage>
        <taxon>Eukaryota</taxon>
        <taxon>Viridiplantae</taxon>
        <taxon>Streptophyta</taxon>
        <taxon>Embryophyta</taxon>
        <taxon>Tracheophyta</taxon>
        <taxon>Spermatophyta</taxon>
        <taxon>Magnoliopsida</taxon>
        <taxon>eudicotyledons</taxon>
        <taxon>Gunneridae</taxon>
        <taxon>Pentapetalae</taxon>
        <taxon>asterids</taxon>
        <taxon>lamiids</taxon>
        <taxon>Solanales</taxon>
        <taxon>Convolvulaceae</taxon>
        <taxon>Cuscuteae</taxon>
        <taxon>Cuscuta</taxon>
        <taxon>Cuscuta subgen. Grammica</taxon>
        <taxon>Cuscuta sect. Cleistogrammica</taxon>
    </lineage>
</organism>
<dbReference type="InterPro" id="IPR036322">
    <property type="entry name" value="WD40_repeat_dom_sf"/>
</dbReference>
<evidence type="ECO:0000256" key="3">
    <source>
        <dbReference type="ARBA" id="ARBA00022737"/>
    </source>
</evidence>
<proteinExistence type="predicted"/>
<feature type="repeat" description="WD" evidence="4">
    <location>
        <begin position="151"/>
        <end position="193"/>
    </location>
</feature>
<dbReference type="GO" id="GO:0005634">
    <property type="term" value="C:nucleus"/>
    <property type="evidence" value="ECO:0007669"/>
    <property type="project" value="TreeGrafter"/>
</dbReference>
<evidence type="ECO:0000256" key="4">
    <source>
        <dbReference type="PROSITE-ProRule" id="PRU00221"/>
    </source>
</evidence>
<dbReference type="PANTHER" id="PTHR14091:SF0">
    <property type="entry name" value="PERIODIC TRYPTOPHAN PROTEIN 1 HOMOLOG"/>
    <property type="match status" value="1"/>
</dbReference>
<dbReference type="Proteomes" id="UP000595140">
    <property type="component" value="Unassembled WGS sequence"/>
</dbReference>
<dbReference type="GO" id="GO:0006364">
    <property type="term" value="P:rRNA processing"/>
    <property type="evidence" value="ECO:0007669"/>
    <property type="project" value="InterPro"/>
</dbReference>
<keyword evidence="8" id="KW-1185">Reference proteome</keyword>
<dbReference type="InterPro" id="IPR015943">
    <property type="entry name" value="WD40/YVTN_repeat-like_dom_sf"/>
</dbReference>
<dbReference type="PROSITE" id="PS00678">
    <property type="entry name" value="WD_REPEATS_1"/>
    <property type="match status" value="2"/>
</dbReference>
<dbReference type="FunFam" id="2.130.10.10:FF:000485">
    <property type="entry name" value="Putative WD repeat-containing protein C17D11.16"/>
    <property type="match status" value="1"/>
</dbReference>
<name>A0A484LB95_9ASTE</name>
<evidence type="ECO:0000313" key="8">
    <source>
        <dbReference type="Proteomes" id="UP000595140"/>
    </source>
</evidence>
<dbReference type="Pfam" id="PF12894">
    <property type="entry name" value="ANAPC4_WD40"/>
    <property type="match status" value="1"/>
</dbReference>
<accession>A0A484LB95</accession>
<reference evidence="7 8" key="1">
    <citation type="submission" date="2018-04" db="EMBL/GenBank/DDBJ databases">
        <authorList>
            <person name="Vogel A."/>
        </authorList>
    </citation>
    <scope>NUCLEOTIDE SEQUENCE [LARGE SCALE GENOMIC DNA]</scope>
</reference>
<dbReference type="InterPro" id="IPR001680">
    <property type="entry name" value="WD40_rpt"/>
</dbReference>
<keyword evidence="5" id="KW-0472">Membrane</keyword>
<dbReference type="InterPro" id="IPR020472">
    <property type="entry name" value="WD40_PAC1"/>
</dbReference>
<evidence type="ECO:0000313" key="7">
    <source>
        <dbReference type="EMBL" id="VFQ73573.1"/>
    </source>
</evidence>
<evidence type="ECO:0000256" key="2">
    <source>
        <dbReference type="ARBA" id="ARBA00022574"/>
    </source>
</evidence>
<evidence type="ECO:0000256" key="5">
    <source>
        <dbReference type="SAM" id="Phobius"/>
    </source>
</evidence>
<keyword evidence="3" id="KW-0677">Repeat</keyword>
<dbReference type="Pfam" id="PF00400">
    <property type="entry name" value="WD40"/>
    <property type="match status" value="2"/>
</dbReference>
<keyword evidence="2 4" id="KW-0853">WD repeat</keyword>
<dbReference type="EMBL" id="OOIL02001215">
    <property type="protein sequence ID" value="VFQ73573.1"/>
    <property type="molecule type" value="Genomic_DNA"/>
</dbReference>
<dbReference type="PROSITE" id="PS50082">
    <property type="entry name" value="WD_REPEATS_2"/>
    <property type="match status" value="3"/>
</dbReference>